<evidence type="ECO:0000313" key="4">
    <source>
        <dbReference type="EMBL" id="TKW65933.1"/>
    </source>
</evidence>
<dbReference type="NCBIfam" id="NF003969">
    <property type="entry name" value="PRK05463.1"/>
    <property type="match status" value="1"/>
</dbReference>
<proteinExistence type="inferred from homology"/>
<dbReference type="AlphaFoldDB" id="A0A533I4C3"/>
<keyword evidence="2 3" id="KW-0456">Lyase</keyword>
<dbReference type="InterPro" id="IPR009906">
    <property type="entry name" value="D-Glu_cyclase"/>
</dbReference>
<reference evidence="4 5" key="1">
    <citation type="journal article" date="2017" name="Nat. Commun.">
        <title>In situ click chemistry generation of cyclooxygenase-2 inhibitors.</title>
        <authorList>
            <person name="Bhardwaj A."/>
            <person name="Kaur J."/>
            <person name="Wuest M."/>
            <person name="Wuest F."/>
        </authorList>
    </citation>
    <scope>NUCLEOTIDE SEQUENCE [LARGE SCALE GENOMIC DNA]</scope>
    <source>
        <strain evidence="4">S2_012_000_R3_94</strain>
    </source>
</reference>
<accession>A0A533I4C3</accession>
<dbReference type="PANTHER" id="PTHR32022">
    <property type="entry name" value="D-GLUTAMATE CYCLASE, MITOCHONDRIAL"/>
    <property type="match status" value="1"/>
</dbReference>
<evidence type="ECO:0000313" key="5">
    <source>
        <dbReference type="Proteomes" id="UP000315344"/>
    </source>
</evidence>
<comment type="caution">
    <text evidence="4">The sequence shown here is derived from an EMBL/GenBank/DDBJ whole genome shotgun (WGS) entry which is preliminary data.</text>
</comment>
<dbReference type="InterPro" id="IPR016938">
    <property type="entry name" value="UPF0317"/>
</dbReference>
<dbReference type="EMBL" id="VAFL01000009">
    <property type="protein sequence ID" value="TKW65933.1"/>
    <property type="molecule type" value="Genomic_DNA"/>
</dbReference>
<gene>
    <name evidence="4" type="ORF">DI616_12345</name>
</gene>
<name>A0A533I4C3_PARDE</name>
<dbReference type="Gene3D" id="3.40.1640.10">
    <property type="entry name" value="PSTPO5379-like"/>
    <property type="match status" value="1"/>
</dbReference>
<comment type="similarity">
    <text evidence="1 3">Belongs to the D-glutamate cyclase family.</text>
</comment>
<dbReference type="EC" id="4.2.1.-" evidence="3"/>
<dbReference type="PANTHER" id="PTHR32022:SF10">
    <property type="entry name" value="D-GLUTAMATE CYCLASE, MITOCHONDRIAL"/>
    <property type="match status" value="1"/>
</dbReference>
<dbReference type="HAMAP" id="MF_01830">
    <property type="entry name" value="Hydro_lyase"/>
    <property type="match status" value="1"/>
</dbReference>
<dbReference type="PIRSF" id="PIRSF029755">
    <property type="entry name" value="UCP029755"/>
    <property type="match status" value="1"/>
</dbReference>
<evidence type="ECO:0000256" key="3">
    <source>
        <dbReference type="HAMAP-Rule" id="MF_01830"/>
    </source>
</evidence>
<dbReference type="GO" id="GO:0016829">
    <property type="term" value="F:lyase activity"/>
    <property type="evidence" value="ECO:0007669"/>
    <property type="project" value="UniProtKB-KW"/>
</dbReference>
<protein>
    <recommendedName>
        <fullName evidence="3">Putative hydro-lyase DI616_12345</fullName>
        <ecNumber evidence="3">4.2.1.-</ecNumber>
    </recommendedName>
</protein>
<dbReference type="FunFam" id="3.30.2040.10:FF:000001">
    <property type="entry name" value="D-glutamate cyclase, mitochondrial"/>
    <property type="match status" value="1"/>
</dbReference>
<dbReference type="Gene3D" id="3.30.2040.10">
    <property type="entry name" value="PSTPO5379-like domain"/>
    <property type="match status" value="1"/>
</dbReference>
<evidence type="ECO:0000256" key="2">
    <source>
        <dbReference type="ARBA" id="ARBA00023239"/>
    </source>
</evidence>
<dbReference type="Proteomes" id="UP000315344">
    <property type="component" value="Unassembled WGS sequence"/>
</dbReference>
<dbReference type="SUPFAM" id="SSF160920">
    <property type="entry name" value="PSTPO5379-like"/>
    <property type="match status" value="1"/>
</dbReference>
<dbReference type="InterPro" id="IPR038021">
    <property type="entry name" value="Putative_hydro-lyase"/>
</dbReference>
<evidence type="ECO:0000256" key="1">
    <source>
        <dbReference type="ARBA" id="ARBA00007896"/>
    </source>
</evidence>
<organism evidence="4 5">
    <name type="scientific">Paracoccus denitrificans</name>
    <dbReference type="NCBI Taxonomy" id="266"/>
    <lineage>
        <taxon>Bacteria</taxon>
        <taxon>Pseudomonadati</taxon>
        <taxon>Pseudomonadota</taxon>
        <taxon>Alphaproteobacteria</taxon>
        <taxon>Rhodobacterales</taxon>
        <taxon>Paracoccaceae</taxon>
        <taxon>Paracoccus</taxon>
    </lineage>
</organism>
<sequence>MTEAAPDLSNPAILRRLIRDGQFDGATAGLGGDALQANLVILPAEDAGDFLRYCQSNPRPCPLLAVGAPGDPGLPTLGRGIDLRHDLPRYRVWRDGELVDEPADIADLWTDDMVSFALGCSFSFEDALTRAGIPVRHQDAGRNVPMYRTDLETRAAGRFAGPLVVSMRPMPAADAIEAVLICARFPLAHGAPVHLGDPAQIGIADVMKPDYGDAPDIRDGDIPVFWACGVTPQAAIVTARPALAITHAPGHMLVTDIPAARADATLTGVITNQKITTTGENR</sequence>
<dbReference type="Pfam" id="PF07286">
    <property type="entry name" value="D-Glu_cyclase"/>
    <property type="match status" value="1"/>
</dbReference>